<evidence type="ECO:0008006" key="3">
    <source>
        <dbReference type="Google" id="ProtNLM"/>
    </source>
</evidence>
<dbReference type="Gramene" id="NC1G0135850.1">
    <property type="protein sequence ID" value="NC1G0135850.1:cds"/>
    <property type="gene ID" value="NC1G0135850"/>
</dbReference>
<dbReference type="AlphaFoldDB" id="A0A5K0W336"/>
<name>A0A5K0W336_9MAGN</name>
<dbReference type="PANTHER" id="PTHR31314:SF164">
    <property type="entry name" value="HTH MYB-TYPE DOMAIN-CONTAINING PROTEIN"/>
    <property type="match status" value="1"/>
</dbReference>
<feature type="compositionally biased region" description="Basic and acidic residues" evidence="1">
    <location>
        <begin position="22"/>
        <end position="35"/>
    </location>
</feature>
<feature type="compositionally biased region" description="Basic and acidic residues" evidence="1">
    <location>
        <begin position="57"/>
        <end position="87"/>
    </location>
</feature>
<evidence type="ECO:0000313" key="2">
    <source>
        <dbReference type="EMBL" id="VVV46715.1"/>
    </source>
</evidence>
<dbReference type="InterPro" id="IPR046955">
    <property type="entry name" value="PHR1-like"/>
</dbReference>
<feature type="region of interest" description="Disordered" evidence="1">
    <location>
        <begin position="1"/>
        <end position="87"/>
    </location>
</feature>
<proteinExistence type="predicted"/>
<gene>
    <name evidence="2" type="ORF">NYM_LOCUS2402</name>
</gene>
<reference evidence="2" key="1">
    <citation type="submission" date="2019-09" db="EMBL/GenBank/DDBJ databases">
        <authorList>
            <person name="Zhang L."/>
        </authorList>
    </citation>
    <scope>NUCLEOTIDE SEQUENCE</scope>
</reference>
<protein>
    <recommendedName>
        <fullName evidence="3">Myb-like domain-containing protein</fullName>
    </recommendedName>
</protein>
<dbReference type="GO" id="GO:0003700">
    <property type="term" value="F:DNA-binding transcription factor activity"/>
    <property type="evidence" value="ECO:0007669"/>
    <property type="project" value="InterPro"/>
</dbReference>
<dbReference type="EMBL" id="LR721774">
    <property type="protein sequence ID" value="VVV46715.1"/>
    <property type="molecule type" value="Genomic_DNA"/>
</dbReference>
<organism evidence="2">
    <name type="scientific">Nymphaea colorata</name>
    <name type="common">pocket water lily</name>
    <dbReference type="NCBI Taxonomy" id="210225"/>
    <lineage>
        <taxon>Eukaryota</taxon>
        <taxon>Viridiplantae</taxon>
        <taxon>Streptophyta</taxon>
        <taxon>Embryophyta</taxon>
        <taxon>Tracheophyta</taxon>
        <taxon>Spermatophyta</taxon>
        <taxon>Magnoliopsida</taxon>
        <taxon>Nymphaeales</taxon>
        <taxon>Nymphaeaceae</taxon>
        <taxon>Nymphaea</taxon>
    </lineage>
</organism>
<dbReference type="Gene3D" id="1.10.10.60">
    <property type="entry name" value="Homeodomain-like"/>
    <property type="match status" value="1"/>
</dbReference>
<dbReference type="PANTHER" id="PTHR31314">
    <property type="entry name" value="MYB FAMILY TRANSCRIPTION FACTOR PHL7-LIKE"/>
    <property type="match status" value="1"/>
</dbReference>
<evidence type="ECO:0000256" key="1">
    <source>
        <dbReference type="SAM" id="MobiDB-lite"/>
    </source>
</evidence>
<accession>A0A5K0W336</accession>
<sequence length="171" mass="19629">MASRLQRLEEETEEKEEQGAEPSREDGVGEEKSELEAVGVEEGEVMSVTDEVPSNGDAERNQQDREGKEKKNSDLDMEQEREKERKPFSLMPARHYTRSNMPRLRWTPDLHRLFLHAIARLGGQDCEQISKFSFSFVLSTALRLPLGCACTFVCVKHQDGLILYKYVRVIL</sequence>